<dbReference type="RefSeq" id="WP_039259064.1">
    <property type="nucleotide sequence ID" value="NZ_JDRY01000012.1"/>
</dbReference>
<dbReference type="Proteomes" id="UP000030014">
    <property type="component" value="Unassembled WGS sequence"/>
</dbReference>
<name>A0A0A0IL33_CLOBO</name>
<comment type="caution">
    <text evidence="1">The sequence shown here is derived from an EMBL/GenBank/DDBJ whole genome shotgun (WGS) entry which is preliminary data.</text>
</comment>
<protein>
    <recommendedName>
        <fullName evidence="3">DUF4145 domain-containing protein</fullName>
    </recommendedName>
</protein>
<proteinExistence type="predicted"/>
<reference evidence="1 2" key="1">
    <citation type="submission" date="2014-01" db="EMBL/GenBank/DDBJ databases">
        <title>Plasmidome dynamics in the species complex Clostridium novyi sensu lato converts strains of independent lineages into distinctly different pathogens.</title>
        <authorList>
            <person name="Skarin H."/>
            <person name="Segerman B."/>
        </authorList>
    </citation>
    <scope>NUCLEOTIDE SEQUENCE [LARGE SCALE GENOMIC DNA]</scope>
    <source>
        <strain evidence="1 2">DC5</strain>
    </source>
</reference>
<evidence type="ECO:0000313" key="2">
    <source>
        <dbReference type="Proteomes" id="UP000030014"/>
    </source>
</evidence>
<dbReference type="EMBL" id="JDRY01000012">
    <property type="protein sequence ID" value="KGN00957.1"/>
    <property type="molecule type" value="Genomic_DNA"/>
</dbReference>
<accession>A0A0A0IL33</accession>
<gene>
    <name evidence="1" type="ORF">Z955_02310</name>
</gene>
<sequence length="255" mass="30035">MNLEIPLITPVSLKYYNKARIAKNDTYYRALDIRLCLEKISNDLLLQFFSSDEQTKWNKLTLHDKLKKAETFMDPDIVNNIINTKIIGNNGVHEGEEANLKPEDIQHSLNSIQEFSLEIFLAYFKKFGFFHPNDSWVPVIFSTLPPIYRVKILKKYFQYDKSIHIIDKLAMALLKSNMIEESYSFIKYCLENKYLNEYEYYNFLEKLNILEEKLDKLPISQNFVDSKKNFNNLLDSIPENERDSFAILVSMILNG</sequence>
<evidence type="ECO:0008006" key="3">
    <source>
        <dbReference type="Google" id="ProtNLM"/>
    </source>
</evidence>
<organism evidence="1 2">
    <name type="scientific">Clostridium botulinum C/D str. DC5</name>
    <dbReference type="NCBI Taxonomy" id="1443128"/>
    <lineage>
        <taxon>Bacteria</taxon>
        <taxon>Bacillati</taxon>
        <taxon>Bacillota</taxon>
        <taxon>Clostridia</taxon>
        <taxon>Eubacteriales</taxon>
        <taxon>Clostridiaceae</taxon>
        <taxon>Clostridium</taxon>
    </lineage>
</organism>
<evidence type="ECO:0000313" key="1">
    <source>
        <dbReference type="EMBL" id="KGN00957.1"/>
    </source>
</evidence>
<dbReference type="AlphaFoldDB" id="A0A0A0IL33"/>